<dbReference type="GO" id="GO:0045892">
    <property type="term" value="P:negative regulation of DNA-templated transcription"/>
    <property type="evidence" value="ECO:0007669"/>
    <property type="project" value="InterPro"/>
</dbReference>
<dbReference type="AlphaFoldDB" id="A0A3N6RWU6"/>
<dbReference type="Proteomes" id="UP000279457">
    <property type="component" value="Unassembled WGS sequence"/>
</dbReference>
<gene>
    <name evidence="3" type="ORF">EB241_17810</name>
</gene>
<dbReference type="EMBL" id="RHHM01000016">
    <property type="protein sequence ID" value="RQM36827.1"/>
    <property type="molecule type" value="Genomic_DNA"/>
</dbReference>
<keyword evidence="4" id="KW-1185">Reference proteome</keyword>
<feature type="domain" description="Bacteriophage CI repressor N-terminal" evidence="1">
    <location>
        <begin position="13"/>
        <end position="75"/>
    </location>
</feature>
<dbReference type="Pfam" id="PF16452">
    <property type="entry name" value="Phage_CI_C"/>
    <property type="match status" value="1"/>
</dbReference>
<dbReference type="RefSeq" id="WP_124234361.1">
    <property type="nucleotide sequence ID" value="NZ_RHHM01000016.1"/>
</dbReference>
<feature type="domain" description="Bacteriophage CI repressor C-terminal" evidence="2">
    <location>
        <begin position="87"/>
        <end position="190"/>
    </location>
</feature>
<name>A0A3N6RWU6_9GAMM</name>
<evidence type="ECO:0000313" key="4">
    <source>
        <dbReference type="Proteomes" id="UP000279457"/>
    </source>
</evidence>
<dbReference type="InterPro" id="IPR010744">
    <property type="entry name" value="Phage_CI_N"/>
</dbReference>
<dbReference type="Gene3D" id="1.10.260.40">
    <property type="entry name" value="lambda repressor-like DNA-binding domains"/>
    <property type="match status" value="1"/>
</dbReference>
<comment type="caution">
    <text evidence="3">The sequence shown here is derived from an EMBL/GenBank/DDBJ whole genome shotgun (WGS) entry which is preliminary data.</text>
</comment>
<accession>A0A3N6RWU6</accession>
<sequence>MNLQINFTQGGSAVLDRVIEAYGFSTKLALADHLGIASSSLANRYKRDFFPADVVVRCMAETGATLEWLATGNGLRHNDGESDLMTIPRYRIVDGQLLDNGTFTLDKNVFLPGKDIPKSPVCVVEGTTQYIIDKDFGEIYDNSWLIEIEGKTSVRVLTRIPVKKVRVSGVGAGSSFDCSLDEINMIGRVALTIN</sequence>
<dbReference type="OrthoDB" id="7067028at2"/>
<dbReference type="GO" id="GO:0003677">
    <property type="term" value="F:DNA binding"/>
    <property type="evidence" value="ECO:0007669"/>
    <property type="project" value="InterPro"/>
</dbReference>
<reference evidence="3 4" key="1">
    <citation type="submission" date="2018-10" db="EMBL/GenBank/DDBJ databases">
        <title>Draft genome sequence for the type isolate of Erwinia psidii, agent causal of bacterial blight in guava (Psidium guajava) and wilt and die-back of Eucalyptus spp.</title>
        <authorList>
            <person name="Hermenegildo P.S."/>
            <person name="Santos S.A."/>
            <person name="Guimaraes L.M.S."/>
            <person name="Vidigal P.M.P."/>
            <person name="Pereira I.C."/>
            <person name="Badel J.L."/>
            <person name="Alfenas-Zerbini P."/>
            <person name="Ferreira M.A.S.V."/>
            <person name="Alfenas A.C."/>
        </authorList>
    </citation>
    <scope>NUCLEOTIDE SEQUENCE [LARGE SCALE GENOMIC DNA]</scope>
    <source>
        <strain evidence="3 4">IBSBF 435</strain>
    </source>
</reference>
<dbReference type="Pfam" id="PF07022">
    <property type="entry name" value="Phage_CI_repr"/>
    <property type="match status" value="1"/>
</dbReference>
<dbReference type="GO" id="GO:0051259">
    <property type="term" value="P:protein complex oligomerization"/>
    <property type="evidence" value="ECO:0007669"/>
    <property type="project" value="InterPro"/>
</dbReference>
<proteinExistence type="predicted"/>
<evidence type="ECO:0000313" key="3">
    <source>
        <dbReference type="EMBL" id="RQM36827.1"/>
    </source>
</evidence>
<evidence type="ECO:0000259" key="1">
    <source>
        <dbReference type="Pfam" id="PF07022"/>
    </source>
</evidence>
<protein>
    <submittedName>
        <fullName evidence="3">Phage repressor protein</fullName>
    </submittedName>
</protein>
<evidence type="ECO:0000259" key="2">
    <source>
        <dbReference type="Pfam" id="PF16452"/>
    </source>
</evidence>
<dbReference type="Gene3D" id="2.10.109.10">
    <property type="entry name" value="Umud Fragment, subunit A"/>
    <property type="match status" value="1"/>
</dbReference>
<organism evidence="3 4">
    <name type="scientific">Erwinia psidii</name>
    <dbReference type="NCBI Taxonomy" id="69224"/>
    <lineage>
        <taxon>Bacteria</taxon>
        <taxon>Pseudomonadati</taxon>
        <taxon>Pseudomonadota</taxon>
        <taxon>Gammaproteobacteria</taxon>
        <taxon>Enterobacterales</taxon>
        <taxon>Erwiniaceae</taxon>
        <taxon>Erwinia</taxon>
    </lineage>
</organism>
<dbReference type="InterPro" id="IPR032499">
    <property type="entry name" value="Phage_CI_C"/>
</dbReference>
<dbReference type="InterPro" id="IPR010982">
    <property type="entry name" value="Lambda_DNA-bd_dom_sf"/>
</dbReference>